<feature type="compositionally biased region" description="Acidic residues" evidence="1">
    <location>
        <begin position="346"/>
        <end position="358"/>
    </location>
</feature>
<dbReference type="RefSeq" id="XP_016145295.1">
    <property type="nucleotide sequence ID" value="XM_016289809.1"/>
</dbReference>
<gene>
    <name evidence="2" type="primary">LOC107598466</name>
</gene>
<dbReference type="OMA" id="HEGNTAT"/>
<feature type="region of interest" description="Disordered" evidence="1">
    <location>
        <begin position="1"/>
        <end position="319"/>
    </location>
</feature>
<evidence type="ECO:0000313" key="2">
    <source>
        <dbReference type="Ensembl" id="ENSSGRP00000047534.1"/>
    </source>
</evidence>
<feature type="compositionally biased region" description="Basic residues" evidence="1">
    <location>
        <begin position="630"/>
        <end position="639"/>
    </location>
</feature>
<organism evidence="2 3">
    <name type="scientific">Sinocyclocheilus grahami</name>
    <name type="common">Dianchi golden-line fish</name>
    <name type="synonym">Barbus grahami</name>
    <dbReference type="NCBI Taxonomy" id="75366"/>
    <lineage>
        <taxon>Eukaryota</taxon>
        <taxon>Metazoa</taxon>
        <taxon>Chordata</taxon>
        <taxon>Craniata</taxon>
        <taxon>Vertebrata</taxon>
        <taxon>Euteleostomi</taxon>
        <taxon>Actinopterygii</taxon>
        <taxon>Neopterygii</taxon>
        <taxon>Teleostei</taxon>
        <taxon>Ostariophysi</taxon>
        <taxon>Cypriniformes</taxon>
        <taxon>Cyprinidae</taxon>
        <taxon>Cyprininae</taxon>
        <taxon>Sinocyclocheilus</taxon>
    </lineage>
</organism>
<accession>A0A672ND83</accession>
<feature type="compositionally biased region" description="Basic and acidic residues" evidence="1">
    <location>
        <begin position="140"/>
        <end position="149"/>
    </location>
</feature>
<evidence type="ECO:0000256" key="1">
    <source>
        <dbReference type="SAM" id="MobiDB-lite"/>
    </source>
</evidence>
<feature type="compositionally biased region" description="Basic and acidic residues" evidence="1">
    <location>
        <begin position="169"/>
        <end position="180"/>
    </location>
</feature>
<feature type="region of interest" description="Disordered" evidence="1">
    <location>
        <begin position="502"/>
        <end position="527"/>
    </location>
</feature>
<feature type="compositionally biased region" description="Polar residues" evidence="1">
    <location>
        <begin position="60"/>
        <end position="72"/>
    </location>
</feature>
<dbReference type="AlphaFoldDB" id="A0A672ND83"/>
<name>A0A672ND83_SINGR</name>
<dbReference type="KEGG" id="sgh:107598466"/>
<dbReference type="GeneID" id="107598466"/>
<evidence type="ECO:0000313" key="3">
    <source>
        <dbReference type="Proteomes" id="UP000472262"/>
    </source>
</evidence>
<feature type="compositionally biased region" description="Polar residues" evidence="1">
    <location>
        <begin position="24"/>
        <end position="49"/>
    </location>
</feature>
<dbReference type="Ensembl" id="ENSSGRT00000050836.1">
    <property type="protein sequence ID" value="ENSSGRP00000047534.1"/>
    <property type="gene ID" value="ENSSGRG00000025386.1"/>
</dbReference>
<dbReference type="Proteomes" id="UP000472262">
    <property type="component" value="Unassembled WGS sequence"/>
</dbReference>
<dbReference type="FunCoup" id="A0A672ND83">
    <property type="interactions" value="171"/>
</dbReference>
<feature type="region of interest" description="Disordered" evidence="1">
    <location>
        <begin position="545"/>
        <end position="564"/>
    </location>
</feature>
<feature type="region of interest" description="Disordered" evidence="1">
    <location>
        <begin position="333"/>
        <end position="375"/>
    </location>
</feature>
<proteinExistence type="predicted"/>
<protein>
    <submittedName>
        <fullName evidence="2">Uncharacterized LOC107598466</fullName>
    </submittedName>
</protein>
<reference evidence="2" key="2">
    <citation type="submission" date="2025-09" db="UniProtKB">
        <authorList>
            <consortium name="Ensembl"/>
        </authorList>
    </citation>
    <scope>IDENTIFICATION</scope>
</reference>
<feature type="region of interest" description="Disordered" evidence="1">
    <location>
        <begin position="619"/>
        <end position="639"/>
    </location>
</feature>
<dbReference type="OrthoDB" id="9940137at2759"/>
<dbReference type="InParanoid" id="A0A672ND83"/>
<feature type="compositionally biased region" description="Basic and acidic residues" evidence="1">
    <location>
        <begin position="81"/>
        <end position="91"/>
    </location>
</feature>
<reference evidence="2" key="1">
    <citation type="submission" date="2025-08" db="UniProtKB">
        <authorList>
            <consortium name="Ensembl"/>
        </authorList>
    </citation>
    <scope>IDENTIFICATION</scope>
</reference>
<sequence>MAKRKSKTTAEFKPPKRAKRQKSTEATNQSEDENQTLTPESENNNSHNALCSDKLDEHQPGQSTSQDTQTTEFPVDPCCSLEEKTSHHDNDSTNPPEVSHEIEQTAAVPLQTPELDRSDKHTLSRPLNTEAINVDQPNRALDDEGREITRNSNHQSQKVPDDCDSELPSDEHQTERESSHEGNTATEPKTDEQLGSSDIVAETSYDQIQMPEDAGSADPLVKRNIRKRMGMCRLGERKKMLKGQPTRGNVFEGSQENEAGEITNEGPVMTSDGLKKDISISVEEEGVTESEVSVPSFSTPCPMDDTPVRERQEQPGNEVQILVKCMSREPVTRETDNAIPSHADADDLNPLEQNETECMEQNATESNIREDSNEVTTEIGTEVPVDFADVCKDSTDVSAQEEVVIAGSLEVPKEANEGSASASEVANQFGEELVVGGDETEQCSPCECDMNISTSDHTSEQCVELMDITADETIRAPPVIHETEDKCESSDFSQVAATATAENKADCEDNSVSSLSIPAAPPGGDNEHVQSFTERVSLLRDAHEPLRSPAAEPDPSSPLSMHSVTDSQLNNIPLSLEDLPISEASCDLEDATELVCGLIRDIASLNQLLMDARRQIGFGQQGRKPPLHTQKYRHNTNRF</sequence>
<keyword evidence="3" id="KW-1185">Reference proteome</keyword>